<gene>
    <name evidence="3" type="ORF">BLIN9172_00657</name>
</gene>
<organism evidence="3 4">
    <name type="scientific">Brevibacterium linens ATCC 9172</name>
    <dbReference type="NCBI Taxonomy" id="1255617"/>
    <lineage>
        <taxon>Bacteria</taxon>
        <taxon>Bacillati</taxon>
        <taxon>Actinomycetota</taxon>
        <taxon>Actinomycetes</taxon>
        <taxon>Micrococcales</taxon>
        <taxon>Brevibacteriaceae</taxon>
        <taxon>Brevibacterium</taxon>
    </lineage>
</organism>
<name>A0A2H1I1V1_BRELN</name>
<evidence type="ECO:0000259" key="2">
    <source>
        <dbReference type="Pfam" id="PF03413"/>
    </source>
</evidence>
<sequence length="279" mass="29507">MKNRIHPDVRSAPGLEDEACSELARESAFAQMRTFSETQGPDAFAASVSPMKTNRMALSAVAGLAALSLGLAGCTGSGSENGSDGTQDTPAADSSSGNAAEATDDKDQNAGDDSAQDSEQDSTQDASGQGLPADADLSKDAPAVSADDAIETAKKEVGDGIVYGIELDWDEKDGAWQYDVSILDGTTDHDVEIDADSGEIVEHEQDSTDDKEEPIDLNDPMTVDDALELAQEKASGKLVGWTLEYDDTMQEYQFEFSDGGEETEITVDTDTKRVTVDDD</sequence>
<evidence type="ECO:0000313" key="4">
    <source>
        <dbReference type="Proteomes" id="UP000234641"/>
    </source>
</evidence>
<feature type="compositionally biased region" description="Polar residues" evidence="1">
    <location>
        <begin position="80"/>
        <end position="98"/>
    </location>
</feature>
<dbReference type="InterPro" id="IPR025711">
    <property type="entry name" value="PepSY"/>
</dbReference>
<dbReference type="EMBL" id="FXYY01000003">
    <property type="protein sequence ID" value="SMX69167.1"/>
    <property type="molecule type" value="Genomic_DNA"/>
</dbReference>
<reference evidence="3 4" key="1">
    <citation type="submission" date="2017-03" db="EMBL/GenBank/DDBJ databases">
        <authorList>
            <person name="Afonso C.L."/>
            <person name="Miller P.J."/>
            <person name="Scott M.A."/>
            <person name="Spackman E."/>
            <person name="Goraichik I."/>
            <person name="Dimitrov K.M."/>
            <person name="Suarez D.L."/>
            <person name="Swayne D.E."/>
        </authorList>
    </citation>
    <scope>NUCLEOTIDE SEQUENCE [LARGE SCALE GENOMIC DNA]</scope>
    <source>
        <strain evidence="3 4">ATCC 9172</strain>
    </source>
</reference>
<protein>
    <submittedName>
        <fullName evidence="3">Peptidase propeptide and YPEB domain-containing protein</fullName>
    </submittedName>
</protein>
<feature type="region of interest" description="Disordered" evidence="1">
    <location>
        <begin position="73"/>
        <end position="145"/>
    </location>
</feature>
<feature type="region of interest" description="Disordered" evidence="1">
    <location>
        <begin position="200"/>
        <end position="219"/>
    </location>
</feature>
<dbReference type="Proteomes" id="UP000234641">
    <property type="component" value="Unassembled WGS sequence"/>
</dbReference>
<evidence type="ECO:0000256" key="1">
    <source>
        <dbReference type="SAM" id="MobiDB-lite"/>
    </source>
</evidence>
<proteinExistence type="predicted"/>
<dbReference type="Pfam" id="PF03413">
    <property type="entry name" value="PepSY"/>
    <property type="match status" value="2"/>
</dbReference>
<dbReference type="AlphaFoldDB" id="A0A2H1I1V1"/>
<dbReference type="Gene3D" id="3.10.450.40">
    <property type="match status" value="2"/>
</dbReference>
<feature type="domain" description="PepSY" evidence="2">
    <location>
        <begin position="144"/>
        <end position="204"/>
    </location>
</feature>
<accession>A0A2H1I1V1</accession>
<evidence type="ECO:0000313" key="3">
    <source>
        <dbReference type="EMBL" id="SMX69167.1"/>
    </source>
</evidence>
<feature type="domain" description="PepSY" evidence="2">
    <location>
        <begin position="221"/>
        <end position="274"/>
    </location>
</feature>